<proteinExistence type="inferred from homology"/>
<protein>
    <submittedName>
        <fullName evidence="12">Uncharacterized protein</fullName>
    </submittedName>
</protein>
<evidence type="ECO:0000259" key="11">
    <source>
        <dbReference type="Pfam" id="PF12627"/>
    </source>
</evidence>
<feature type="domain" description="tRNA nucleotidyltransferase/poly(A) polymerase RNA and SrmB- binding" evidence="11">
    <location>
        <begin position="200"/>
        <end position="251"/>
    </location>
</feature>
<keyword evidence="5" id="KW-0548">Nucleotidyltransferase</keyword>
<keyword evidence="7" id="KW-0547">Nucleotide-binding</keyword>
<dbReference type="InterPro" id="IPR002646">
    <property type="entry name" value="PolA_pol_head_dom"/>
</dbReference>
<dbReference type="CDD" id="cd05398">
    <property type="entry name" value="NT_ClassII-CCAase"/>
    <property type="match status" value="1"/>
</dbReference>
<keyword evidence="3 9" id="KW-0808">Transferase</keyword>
<evidence type="ECO:0000256" key="7">
    <source>
        <dbReference type="ARBA" id="ARBA00022741"/>
    </source>
</evidence>
<keyword evidence="9" id="KW-0694">RNA-binding</keyword>
<dbReference type="GO" id="GO:0000049">
    <property type="term" value="F:tRNA binding"/>
    <property type="evidence" value="ECO:0007669"/>
    <property type="project" value="TreeGrafter"/>
</dbReference>
<evidence type="ECO:0000313" key="12">
    <source>
        <dbReference type="EMBL" id="CAL1678989.1"/>
    </source>
</evidence>
<dbReference type="EMBL" id="OZ034838">
    <property type="protein sequence ID" value="CAL1678989.1"/>
    <property type="molecule type" value="Genomic_DNA"/>
</dbReference>
<dbReference type="SUPFAM" id="SSF81301">
    <property type="entry name" value="Nucleotidyltransferase"/>
    <property type="match status" value="1"/>
</dbReference>
<feature type="domain" description="Poly A polymerase head" evidence="10">
    <location>
        <begin position="42"/>
        <end position="165"/>
    </location>
</feature>
<evidence type="ECO:0000256" key="1">
    <source>
        <dbReference type="ARBA" id="ARBA00001946"/>
    </source>
</evidence>
<dbReference type="SUPFAM" id="SSF81891">
    <property type="entry name" value="Poly A polymerase C-terminal region-like"/>
    <property type="match status" value="1"/>
</dbReference>
<comment type="similarity">
    <text evidence="2 9">Belongs to the tRNA nucleotidyltransferase/poly(A) polymerase family.</text>
</comment>
<organism evidence="12 13">
    <name type="scientific">Lasius platythorax</name>
    <dbReference type="NCBI Taxonomy" id="488582"/>
    <lineage>
        <taxon>Eukaryota</taxon>
        <taxon>Metazoa</taxon>
        <taxon>Ecdysozoa</taxon>
        <taxon>Arthropoda</taxon>
        <taxon>Hexapoda</taxon>
        <taxon>Insecta</taxon>
        <taxon>Pterygota</taxon>
        <taxon>Neoptera</taxon>
        <taxon>Endopterygota</taxon>
        <taxon>Hymenoptera</taxon>
        <taxon>Apocrita</taxon>
        <taxon>Aculeata</taxon>
        <taxon>Formicoidea</taxon>
        <taxon>Formicidae</taxon>
        <taxon>Formicinae</taxon>
        <taxon>Lasius</taxon>
        <taxon>Lasius</taxon>
    </lineage>
</organism>
<evidence type="ECO:0000256" key="6">
    <source>
        <dbReference type="ARBA" id="ARBA00022723"/>
    </source>
</evidence>
<dbReference type="GO" id="GO:0005739">
    <property type="term" value="C:mitochondrion"/>
    <property type="evidence" value="ECO:0007669"/>
    <property type="project" value="TreeGrafter"/>
</dbReference>
<dbReference type="GO" id="GO:0046872">
    <property type="term" value="F:metal ion binding"/>
    <property type="evidence" value="ECO:0007669"/>
    <property type="project" value="UniProtKB-KW"/>
</dbReference>
<evidence type="ECO:0000256" key="2">
    <source>
        <dbReference type="ARBA" id="ARBA00007265"/>
    </source>
</evidence>
<dbReference type="Pfam" id="PF12627">
    <property type="entry name" value="PolyA_pol_RNAbd"/>
    <property type="match status" value="1"/>
</dbReference>
<dbReference type="InterPro" id="IPR050264">
    <property type="entry name" value="Bact_CCA-adding_enz_type3_sf"/>
</dbReference>
<dbReference type="GO" id="GO:0000166">
    <property type="term" value="F:nucleotide binding"/>
    <property type="evidence" value="ECO:0007669"/>
    <property type="project" value="UniProtKB-KW"/>
</dbReference>
<evidence type="ECO:0000256" key="5">
    <source>
        <dbReference type="ARBA" id="ARBA00022695"/>
    </source>
</evidence>
<dbReference type="PANTHER" id="PTHR46173:SF1">
    <property type="entry name" value="CCA TRNA NUCLEOTIDYLTRANSFERASE 1, MITOCHONDRIAL"/>
    <property type="match status" value="1"/>
</dbReference>
<name>A0AAV2NHT8_9HYME</name>
<evidence type="ECO:0000256" key="8">
    <source>
        <dbReference type="ARBA" id="ARBA00022842"/>
    </source>
</evidence>
<dbReference type="PANTHER" id="PTHR46173">
    <property type="entry name" value="CCA TRNA NUCLEOTIDYLTRANSFERASE 1, MITOCHONDRIAL"/>
    <property type="match status" value="1"/>
</dbReference>
<evidence type="ECO:0000259" key="10">
    <source>
        <dbReference type="Pfam" id="PF01743"/>
    </source>
</evidence>
<sequence length="437" mass="51666">MTDTLSRTEPVIMKLDCPEFRSVFTQELQTLANLFKRYNYELRIAGGAVRDILMGKQPKDLDFATDATPQQMKEMFTKEEIRMINEKGEKHGTITARINDKENFEITTLRIDVLTNGRHAQVEFTKDWKLDANRRDLTINSMYLDLDGKLYDYFYGYEDLQKKRVVFVGDASLRIREDYLRILRYFRFYGRIMDSPDQHDEATIKALKENIDGLSQISGERIWSEWNKILTGNFGLELTLKLLECGSAKHIGLPEEPVVENFRTVYQRALSNNVTLKPISLIVSMLKNEDEVMTLHGRLKLSNSERDLALFLVQHREYKPCERPLKPYQQLIFVQPTMRYDVYREYVREVLRYRGAMELLDELEQWKIPKFPINGIVMRERVQNIKMIGQVLIMLKQIWTDEDFKLTSEQLLEHVPSILSELEEKQQMKDQKYYKKL</sequence>
<keyword evidence="8" id="KW-0460">Magnesium</keyword>
<dbReference type="GO" id="GO:1990180">
    <property type="term" value="P:mitochondrial tRNA 3'-end processing"/>
    <property type="evidence" value="ECO:0007669"/>
    <property type="project" value="TreeGrafter"/>
</dbReference>
<dbReference type="Gene3D" id="1.10.3090.10">
    <property type="entry name" value="cca-adding enzyme, domain 2"/>
    <property type="match status" value="1"/>
</dbReference>
<keyword evidence="6" id="KW-0479">Metal-binding</keyword>
<gene>
    <name evidence="12" type="ORF">LPLAT_LOCUS4750</name>
</gene>
<evidence type="ECO:0000256" key="3">
    <source>
        <dbReference type="ARBA" id="ARBA00022679"/>
    </source>
</evidence>
<dbReference type="GO" id="GO:0001680">
    <property type="term" value="P:tRNA 3'-terminal CCA addition"/>
    <property type="evidence" value="ECO:0007669"/>
    <property type="project" value="TreeGrafter"/>
</dbReference>
<evidence type="ECO:0000256" key="4">
    <source>
        <dbReference type="ARBA" id="ARBA00022694"/>
    </source>
</evidence>
<evidence type="ECO:0000313" key="13">
    <source>
        <dbReference type="Proteomes" id="UP001497644"/>
    </source>
</evidence>
<dbReference type="InterPro" id="IPR032828">
    <property type="entry name" value="PolyA_RNA-bd"/>
</dbReference>
<evidence type="ECO:0000256" key="9">
    <source>
        <dbReference type="RuleBase" id="RU003953"/>
    </source>
</evidence>
<dbReference type="Proteomes" id="UP001497644">
    <property type="component" value="Chromosome 15"/>
</dbReference>
<dbReference type="Pfam" id="PF01743">
    <property type="entry name" value="PolyA_pol"/>
    <property type="match status" value="1"/>
</dbReference>
<dbReference type="Gene3D" id="3.30.460.10">
    <property type="entry name" value="Beta Polymerase, domain 2"/>
    <property type="match status" value="1"/>
</dbReference>
<accession>A0AAV2NHT8</accession>
<keyword evidence="4" id="KW-0819">tRNA processing</keyword>
<reference evidence="12" key="1">
    <citation type="submission" date="2024-04" db="EMBL/GenBank/DDBJ databases">
        <authorList>
            <consortium name="Molecular Ecology Group"/>
        </authorList>
    </citation>
    <scope>NUCLEOTIDE SEQUENCE</scope>
</reference>
<keyword evidence="13" id="KW-1185">Reference proteome</keyword>
<dbReference type="InterPro" id="IPR043519">
    <property type="entry name" value="NT_sf"/>
</dbReference>
<comment type="cofactor">
    <cofactor evidence="1">
        <name>Mg(2+)</name>
        <dbReference type="ChEBI" id="CHEBI:18420"/>
    </cofactor>
</comment>
<dbReference type="AlphaFoldDB" id="A0AAV2NHT8"/>
<dbReference type="GO" id="GO:0016779">
    <property type="term" value="F:nucleotidyltransferase activity"/>
    <property type="evidence" value="ECO:0007669"/>
    <property type="project" value="UniProtKB-KW"/>
</dbReference>